<keyword evidence="2" id="KW-1185">Reference proteome</keyword>
<gene>
    <name evidence="1" type="ORF">J2T22_001863</name>
</gene>
<comment type="caution">
    <text evidence="1">The sequence shown here is derived from an EMBL/GenBank/DDBJ whole genome shotgun (WGS) entry which is preliminary data.</text>
</comment>
<evidence type="ECO:0000313" key="2">
    <source>
        <dbReference type="Proteomes" id="UP001226389"/>
    </source>
</evidence>
<protein>
    <submittedName>
        <fullName evidence="1">Uncharacterized protein</fullName>
    </submittedName>
</protein>
<evidence type="ECO:0000313" key="1">
    <source>
        <dbReference type="EMBL" id="MDQ0118677.1"/>
    </source>
</evidence>
<accession>A0ABT9UHE4</accession>
<reference evidence="1 2" key="1">
    <citation type="submission" date="2023-07" db="EMBL/GenBank/DDBJ databases">
        <title>Sorghum-associated microbial communities from plants grown in Nebraska, USA.</title>
        <authorList>
            <person name="Schachtman D."/>
        </authorList>
    </citation>
    <scope>NUCLEOTIDE SEQUENCE [LARGE SCALE GENOMIC DNA]</scope>
    <source>
        <strain evidence="1 2">DS994</strain>
    </source>
</reference>
<organism evidence="1 2">
    <name type="scientific">Pseudarthrobacter defluvii</name>
    <dbReference type="NCBI Taxonomy" id="410837"/>
    <lineage>
        <taxon>Bacteria</taxon>
        <taxon>Bacillati</taxon>
        <taxon>Actinomycetota</taxon>
        <taxon>Actinomycetes</taxon>
        <taxon>Micrococcales</taxon>
        <taxon>Micrococcaceae</taxon>
        <taxon>Pseudarthrobacter</taxon>
    </lineage>
</organism>
<proteinExistence type="predicted"/>
<sequence length="37" mass="3670">MSFTVPVPGVEAALILKALTWKGVGAADVAGQNSTVA</sequence>
<name>A0ABT9UHE4_9MICC</name>
<dbReference type="Proteomes" id="UP001226389">
    <property type="component" value="Unassembled WGS sequence"/>
</dbReference>
<dbReference type="EMBL" id="JAUSSY010000006">
    <property type="protein sequence ID" value="MDQ0118677.1"/>
    <property type="molecule type" value="Genomic_DNA"/>
</dbReference>